<dbReference type="Pfam" id="PF03110">
    <property type="entry name" value="SBP"/>
    <property type="match status" value="1"/>
</dbReference>
<gene>
    <name evidence="7" type="ORF">G2W53_024861</name>
</gene>
<dbReference type="InterPro" id="IPR044817">
    <property type="entry name" value="SBP-like"/>
</dbReference>
<sequence>MDWDWKEFAWDPYGSELSNDAASVDLRLGDTSDSVEKSSAHKPQSRESKSEVSACGSSKRSRTQQNVSCSVDGCDSDLSDCREYHRRHRVCEKHSKTPIVLVGGKQQRFCQQCSRFHSLGEFDEVKRSCRKRLDGHNRRRRKPQPPSLFMAAEKFLSSYSYKGPRILHFGSPQTYANPYMRTMWPAATKAGAEPMTISYDQQNLLCSFANNQHQQDKSLPLSQANGPKAGYGKDAVSGIPMSQSISGAISSSASGKVHQKLSSDCKPGSFDPGCALYLLSTLKTQSSEMSLVQSTITYPMQSSPLEHMNFDAGDKYSCTESPREKPTDPELVADANTTNLYCNEVLRMRPDGLEENGDSLTLPFFWE</sequence>
<dbReference type="GO" id="GO:0008270">
    <property type="term" value="F:zinc ion binding"/>
    <property type="evidence" value="ECO:0007669"/>
    <property type="project" value="UniProtKB-KW"/>
</dbReference>
<evidence type="ECO:0000256" key="4">
    <source>
        <dbReference type="PROSITE-ProRule" id="PRU00470"/>
    </source>
</evidence>
<dbReference type="EMBL" id="JAAIUW010000008">
    <property type="protein sequence ID" value="KAF7819406.1"/>
    <property type="molecule type" value="Genomic_DNA"/>
</dbReference>
<dbReference type="InterPro" id="IPR036893">
    <property type="entry name" value="SBP_sf"/>
</dbReference>
<dbReference type="Gene3D" id="4.10.1100.10">
    <property type="entry name" value="Transcription factor, SBP-box domain"/>
    <property type="match status" value="1"/>
</dbReference>
<dbReference type="GO" id="GO:0003677">
    <property type="term" value="F:DNA binding"/>
    <property type="evidence" value="ECO:0007669"/>
    <property type="project" value="InterPro"/>
</dbReference>
<accession>A0A834TDW8</accession>
<feature type="compositionally biased region" description="Basic and acidic residues" evidence="5">
    <location>
        <begin position="28"/>
        <end position="50"/>
    </location>
</feature>
<dbReference type="OrthoDB" id="514967at2759"/>
<evidence type="ECO:0000259" key="6">
    <source>
        <dbReference type="PROSITE" id="PS51141"/>
    </source>
</evidence>
<name>A0A834TDW8_9FABA</name>
<proteinExistence type="predicted"/>
<dbReference type="PANTHER" id="PTHR31251">
    <property type="entry name" value="SQUAMOSA PROMOTER-BINDING-LIKE PROTEIN 4"/>
    <property type="match status" value="1"/>
</dbReference>
<feature type="region of interest" description="Disordered" evidence="5">
    <location>
        <begin position="311"/>
        <end position="330"/>
    </location>
</feature>
<evidence type="ECO:0000256" key="1">
    <source>
        <dbReference type="ARBA" id="ARBA00022723"/>
    </source>
</evidence>
<dbReference type="InterPro" id="IPR004333">
    <property type="entry name" value="SBP_dom"/>
</dbReference>
<organism evidence="7 8">
    <name type="scientific">Senna tora</name>
    <dbReference type="NCBI Taxonomy" id="362788"/>
    <lineage>
        <taxon>Eukaryota</taxon>
        <taxon>Viridiplantae</taxon>
        <taxon>Streptophyta</taxon>
        <taxon>Embryophyta</taxon>
        <taxon>Tracheophyta</taxon>
        <taxon>Spermatophyta</taxon>
        <taxon>Magnoliopsida</taxon>
        <taxon>eudicotyledons</taxon>
        <taxon>Gunneridae</taxon>
        <taxon>Pentapetalae</taxon>
        <taxon>rosids</taxon>
        <taxon>fabids</taxon>
        <taxon>Fabales</taxon>
        <taxon>Fabaceae</taxon>
        <taxon>Caesalpinioideae</taxon>
        <taxon>Cassia clade</taxon>
        <taxon>Senna</taxon>
    </lineage>
</organism>
<dbReference type="AlphaFoldDB" id="A0A834TDW8"/>
<feature type="domain" description="SBP-type" evidence="6">
    <location>
        <begin position="66"/>
        <end position="143"/>
    </location>
</feature>
<evidence type="ECO:0000313" key="7">
    <source>
        <dbReference type="EMBL" id="KAF7819406.1"/>
    </source>
</evidence>
<evidence type="ECO:0000256" key="5">
    <source>
        <dbReference type="SAM" id="MobiDB-lite"/>
    </source>
</evidence>
<keyword evidence="8" id="KW-1185">Reference proteome</keyword>
<keyword evidence="3" id="KW-0862">Zinc</keyword>
<dbReference type="GO" id="GO:0005634">
    <property type="term" value="C:nucleus"/>
    <property type="evidence" value="ECO:0007669"/>
    <property type="project" value="InterPro"/>
</dbReference>
<dbReference type="Proteomes" id="UP000634136">
    <property type="component" value="Unassembled WGS sequence"/>
</dbReference>
<evidence type="ECO:0000313" key="8">
    <source>
        <dbReference type="Proteomes" id="UP000634136"/>
    </source>
</evidence>
<keyword evidence="2 4" id="KW-0863">Zinc-finger</keyword>
<evidence type="ECO:0000256" key="3">
    <source>
        <dbReference type="ARBA" id="ARBA00022833"/>
    </source>
</evidence>
<dbReference type="SUPFAM" id="SSF103612">
    <property type="entry name" value="SBT domain"/>
    <property type="match status" value="1"/>
</dbReference>
<evidence type="ECO:0000256" key="2">
    <source>
        <dbReference type="ARBA" id="ARBA00022771"/>
    </source>
</evidence>
<dbReference type="PROSITE" id="PS51141">
    <property type="entry name" value="ZF_SBP"/>
    <property type="match status" value="1"/>
</dbReference>
<protein>
    <submittedName>
        <fullName evidence="7">Teosinte glume architecture 1-like</fullName>
    </submittedName>
</protein>
<feature type="region of interest" description="Disordered" evidence="5">
    <location>
        <begin position="28"/>
        <end position="59"/>
    </location>
</feature>
<comment type="caution">
    <text evidence="7">The sequence shown here is derived from an EMBL/GenBank/DDBJ whole genome shotgun (WGS) entry which is preliminary data.</text>
</comment>
<reference evidence="7" key="1">
    <citation type="submission" date="2020-09" db="EMBL/GenBank/DDBJ databases">
        <title>Genome-Enabled Discovery of Anthraquinone Biosynthesis in Senna tora.</title>
        <authorList>
            <person name="Kang S.-H."/>
            <person name="Pandey R.P."/>
            <person name="Lee C.-M."/>
            <person name="Sim J.-S."/>
            <person name="Jeong J.-T."/>
            <person name="Choi B.-S."/>
            <person name="Jung M."/>
            <person name="Ginzburg D."/>
            <person name="Zhao K."/>
            <person name="Won S.Y."/>
            <person name="Oh T.-J."/>
            <person name="Yu Y."/>
            <person name="Kim N.-H."/>
            <person name="Lee O.R."/>
            <person name="Lee T.-H."/>
            <person name="Bashyal P."/>
            <person name="Kim T.-S."/>
            <person name="Lee W.-H."/>
            <person name="Kawkins C."/>
            <person name="Kim C.-K."/>
            <person name="Kim J.S."/>
            <person name="Ahn B.O."/>
            <person name="Rhee S.Y."/>
            <person name="Sohng J.K."/>
        </authorList>
    </citation>
    <scope>NUCLEOTIDE SEQUENCE</scope>
    <source>
        <tissue evidence="7">Leaf</tissue>
    </source>
</reference>
<keyword evidence="1" id="KW-0479">Metal-binding</keyword>
<dbReference type="PANTHER" id="PTHR31251:SF93">
    <property type="entry name" value="TRANSCRIPTION FACTOR SBP FAMILY-RELATED"/>
    <property type="match status" value="1"/>
</dbReference>